<accession>A0AC35FYZ8</accession>
<proteinExistence type="predicted"/>
<reference evidence="2" key="1">
    <citation type="submission" date="2022-11" db="UniProtKB">
        <authorList>
            <consortium name="WormBaseParasite"/>
        </authorList>
    </citation>
    <scope>IDENTIFICATION</scope>
</reference>
<sequence length="84" mass="8955">MGISLCVNNSKLLPLTYRLIATTPPRTTPMEVIVEQEPQVITAATNGAAQLEEKGTQRKNSDKSLAKTKSATASAATPKKDNSK</sequence>
<organism evidence="1 2">
    <name type="scientific">Panagrolaimus sp. PS1159</name>
    <dbReference type="NCBI Taxonomy" id="55785"/>
    <lineage>
        <taxon>Eukaryota</taxon>
        <taxon>Metazoa</taxon>
        <taxon>Ecdysozoa</taxon>
        <taxon>Nematoda</taxon>
        <taxon>Chromadorea</taxon>
        <taxon>Rhabditida</taxon>
        <taxon>Tylenchina</taxon>
        <taxon>Panagrolaimomorpha</taxon>
        <taxon>Panagrolaimoidea</taxon>
        <taxon>Panagrolaimidae</taxon>
        <taxon>Panagrolaimus</taxon>
    </lineage>
</organism>
<protein>
    <submittedName>
        <fullName evidence="2">Uncharacterized protein</fullName>
    </submittedName>
</protein>
<evidence type="ECO:0000313" key="2">
    <source>
        <dbReference type="WBParaSite" id="PS1159_v2.g22276.t1"/>
    </source>
</evidence>
<dbReference type="Proteomes" id="UP000887580">
    <property type="component" value="Unplaced"/>
</dbReference>
<dbReference type="WBParaSite" id="PS1159_v2.g22276.t1">
    <property type="protein sequence ID" value="PS1159_v2.g22276.t1"/>
    <property type="gene ID" value="PS1159_v2.g22276"/>
</dbReference>
<name>A0AC35FYZ8_9BILA</name>
<evidence type="ECO:0000313" key="1">
    <source>
        <dbReference type="Proteomes" id="UP000887580"/>
    </source>
</evidence>